<dbReference type="HAMAP" id="MF_01309_B">
    <property type="entry name" value="Ribosomal_uS3_B"/>
    <property type="match status" value="1"/>
</dbReference>
<dbReference type="EMBL" id="KC999284">
    <property type="protein sequence ID" value="AGT99781.1"/>
    <property type="molecule type" value="Genomic_DNA"/>
</dbReference>
<evidence type="ECO:0000313" key="7">
    <source>
        <dbReference type="EMBL" id="AGT99781.1"/>
    </source>
</evidence>
<comment type="similarity">
    <text evidence="1">Belongs to the universal ribosomal protein uS3 family.</text>
</comment>
<keyword evidence="3" id="KW-0694">RNA-binding</keyword>
<dbReference type="Gene3D" id="3.30.1140.32">
    <property type="entry name" value="Ribosomal protein S3, C-terminal domain"/>
    <property type="match status" value="1"/>
</dbReference>
<dbReference type="PROSITE" id="PS50823">
    <property type="entry name" value="KH_TYPE_2"/>
    <property type="match status" value="1"/>
</dbReference>
<dbReference type="CDD" id="cd02412">
    <property type="entry name" value="KH-II_30S_S3"/>
    <property type="match status" value="1"/>
</dbReference>
<evidence type="ECO:0000259" key="6">
    <source>
        <dbReference type="PROSITE" id="PS50823"/>
    </source>
</evidence>
<dbReference type="Pfam" id="PF00189">
    <property type="entry name" value="Ribosomal_S3_C"/>
    <property type="match status" value="1"/>
</dbReference>
<organism evidence="7">
    <name type="scientific">uncultured organism</name>
    <dbReference type="NCBI Taxonomy" id="155900"/>
    <lineage>
        <taxon>unclassified sequences</taxon>
        <taxon>environmental samples</taxon>
    </lineage>
</organism>
<dbReference type="PROSITE" id="PS00548">
    <property type="entry name" value="RIBOSOMAL_S3"/>
    <property type="match status" value="1"/>
</dbReference>
<evidence type="ECO:0000256" key="2">
    <source>
        <dbReference type="ARBA" id="ARBA00022730"/>
    </source>
</evidence>
<evidence type="ECO:0000256" key="4">
    <source>
        <dbReference type="ARBA" id="ARBA00022980"/>
    </source>
</evidence>
<dbReference type="GO" id="GO:1990904">
    <property type="term" value="C:ribonucleoprotein complex"/>
    <property type="evidence" value="ECO:0007669"/>
    <property type="project" value="UniProtKB-KW"/>
</dbReference>
<dbReference type="InterPro" id="IPR001351">
    <property type="entry name" value="Ribosomal_uS3_C"/>
</dbReference>
<dbReference type="PANTHER" id="PTHR11760">
    <property type="entry name" value="30S/40S RIBOSOMAL PROTEIN S3"/>
    <property type="match status" value="1"/>
</dbReference>
<evidence type="ECO:0000256" key="1">
    <source>
        <dbReference type="ARBA" id="ARBA00010761"/>
    </source>
</evidence>
<dbReference type="SUPFAM" id="SSF54821">
    <property type="entry name" value="Ribosomal protein S3 C-terminal domain"/>
    <property type="match status" value="1"/>
</dbReference>
<dbReference type="GO" id="GO:0019843">
    <property type="term" value="F:rRNA binding"/>
    <property type="evidence" value="ECO:0007669"/>
    <property type="project" value="UniProtKB-KW"/>
</dbReference>
<dbReference type="SUPFAM" id="SSF54814">
    <property type="entry name" value="Prokaryotic type KH domain (KH-domain type II)"/>
    <property type="match status" value="1"/>
</dbReference>
<dbReference type="InterPro" id="IPR009019">
    <property type="entry name" value="KH_sf_prok-type"/>
</dbReference>
<evidence type="ECO:0000256" key="5">
    <source>
        <dbReference type="ARBA" id="ARBA00023274"/>
    </source>
</evidence>
<dbReference type="Pfam" id="PF07650">
    <property type="entry name" value="KH_2"/>
    <property type="match status" value="1"/>
</dbReference>
<proteinExistence type="inferred from homology"/>
<feature type="domain" description="KH type-2" evidence="6">
    <location>
        <begin position="38"/>
        <end position="113"/>
    </location>
</feature>
<dbReference type="FunFam" id="3.30.300.20:FF:000001">
    <property type="entry name" value="30S ribosomal protein S3"/>
    <property type="match status" value="1"/>
</dbReference>
<evidence type="ECO:0000256" key="3">
    <source>
        <dbReference type="ARBA" id="ARBA00022884"/>
    </source>
</evidence>
<dbReference type="InterPro" id="IPR005704">
    <property type="entry name" value="Ribosomal_uS3_bac-typ"/>
</dbReference>
<dbReference type="InterPro" id="IPR018280">
    <property type="entry name" value="Ribosomal_uS3_CS"/>
</dbReference>
<protein>
    <submittedName>
        <fullName evidence="7">30S ribosomal protein S3</fullName>
    </submittedName>
</protein>
<dbReference type="AlphaFoldDB" id="U3GSZ3"/>
<keyword evidence="4 7" id="KW-0689">Ribosomal protein</keyword>
<accession>U3GSZ3</accession>
<dbReference type="GO" id="GO:0003735">
    <property type="term" value="F:structural constituent of ribosome"/>
    <property type="evidence" value="ECO:0007669"/>
    <property type="project" value="InterPro"/>
</dbReference>
<dbReference type="NCBIfam" id="TIGR01009">
    <property type="entry name" value="rpsC_bact"/>
    <property type="match status" value="1"/>
</dbReference>
<dbReference type="InterPro" id="IPR015946">
    <property type="entry name" value="KH_dom-like_a/b"/>
</dbReference>
<dbReference type="InterPro" id="IPR004044">
    <property type="entry name" value="KH_dom_type_2"/>
</dbReference>
<name>U3GSZ3_9ZZZZ</name>
<reference evidence="7" key="1">
    <citation type="journal article" date="2015" name="Nat. Commun.">
        <title>Diverse, uncultivated ultra-small bacterial cells in groundwater.</title>
        <authorList>
            <person name="Luef B."/>
            <person name="Frischkorn K.R."/>
            <person name="Wrighton K.C."/>
            <person name="Holman H.-Y.N."/>
            <person name="Birarda G."/>
            <person name="Thomas B.C."/>
            <person name="Singh A."/>
            <person name="Williams K.H."/>
            <person name="Siegerist C.E."/>
            <person name="Tringe S.G."/>
            <person name="Downing K.H."/>
            <person name="Comolli L.R."/>
            <person name="Banfield J.F."/>
        </authorList>
    </citation>
    <scope>NUCLEOTIDE SEQUENCE</scope>
</reference>
<dbReference type="InterPro" id="IPR036419">
    <property type="entry name" value="Ribosomal_S3_C_sf"/>
</dbReference>
<dbReference type="Gene3D" id="3.30.300.20">
    <property type="match status" value="1"/>
</dbReference>
<keyword evidence="5" id="KW-0687">Ribonucleoprotein</keyword>
<dbReference type="PANTHER" id="PTHR11760:SF19">
    <property type="entry name" value="SMALL RIBOSOMAL SUBUNIT PROTEIN US3C"/>
    <property type="match status" value="1"/>
</dbReference>
<dbReference type="InterPro" id="IPR057258">
    <property type="entry name" value="Ribosomal_uS3"/>
</dbReference>
<keyword evidence="2" id="KW-0699">rRNA-binding</keyword>
<sequence>MGQKVNPRALRLAANQDWSSIWFDDKKYKETLLEDYKIRKSLMERLKHAGISKIQIERSINNVKITAFVSKPGMVIGRGGTGLEELKLFLAKLLDKKQAKNQFKMDIRVEPIKEPNLDAYLVAKNIADQLIRRLPAKRVIKSTGERVMGAGAKGIRIVLSGRIGGAEIGRREKLQQGTVPLSTIRENIDYASSPALTKKGYIGVKVWINKEGEK</sequence>